<dbReference type="RefSeq" id="WP_019596736.1">
    <property type="nucleotide sequence ID" value="NZ_FNQC01000002.1"/>
</dbReference>
<keyword evidence="1" id="KW-0812">Transmembrane</keyword>
<keyword evidence="1" id="KW-0472">Membrane</keyword>
<proteinExistence type="predicted"/>
<keyword evidence="1" id="KW-1133">Transmembrane helix</keyword>
<evidence type="ECO:0000313" key="2">
    <source>
        <dbReference type="EMBL" id="SDY70997.1"/>
    </source>
</evidence>
<keyword evidence="3" id="KW-1185">Reference proteome</keyword>
<dbReference type="EMBL" id="FNQC01000002">
    <property type="protein sequence ID" value="SDY70997.1"/>
    <property type="molecule type" value="Genomic_DNA"/>
</dbReference>
<evidence type="ECO:0000313" key="3">
    <source>
        <dbReference type="Proteomes" id="UP000199663"/>
    </source>
</evidence>
<sequence>MKMPDKETDLELQGFFAEMKKQDAQSQIPPLPKFPKTKNWLWVPIGIAASLIMGIWYFTPIDSDYKLEEDIIIISLIQDKNNELQFSIESTTSMDSWEASSSSLLTEF</sequence>
<reference evidence="2 3" key="1">
    <citation type="submission" date="2016-10" db="EMBL/GenBank/DDBJ databases">
        <authorList>
            <person name="Varghese N."/>
            <person name="Submissions S."/>
        </authorList>
    </citation>
    <scope>NUCLEOTIDE SEQUENCE [LARGE SCALE GENOMIC DNA]</scope>
    <source>
        <strain evidence="2 3">DSM 17997</strain>
    </source>
</reference>
<gene>
    <name evidence="2" type="ORF">SAMN05444412_102324</name>
</gene>
<comment type="caution">
    <text evidence="2">The sequence shown here is derived from an EMBL/GenBank/DDBJ whole genome shotgun (WGS) entry which is preliminary data.</text>
</comment>
<protein>
    <submittedName>
        <fullName evidence="2">Uncharacterized protein</fullName>
    </submittedName>
</protein>
<feature type="transmembrane region" description="Helical" evidence="1">
    <location>
        <begin position="40"/>
        <end position="58"/>
    </location>
</feature>
<dbReference type="Proteomes" id="UP000199663">
    <property type="component" value="Unassembled WGS sequence"/>
</dbReference>
<organism evidence="2 3">
    <name type="scientific">Rhodonellum ikkaensis</name>
    <dbReference type="NCBI Taxonomy" id="336829"/>
    <lineage>
        <taxon>Bacteria</taxon>
        <taxon>Pseudomonadati</taxon>
        <taxon>Bacteroidota</taxon>
        <taxon>Cytophagia</taxon>
        <taxon>Cytophagales</taxon>
        <taxon>Cytophagaceae</taxon>
        <taxon>Rhodonellum</taxon>
    </lineage>
</organism>
<name>A0A1H3M2M9_9BACT</name>
<accession>A0A1H3M2M9</accession>
<evidence type="ECO:0000256" key="1">
    <source>
        <dbReference type="SAM" id="Phobius"/>
    </source>
</evidence>